<dbReference type="Proteomes" id="UP000280475">
    <property type="component" value="Chromosome"/>
</dbReference>
<organism evidence="1 2">
    <name type="scientific">Tetragenococcus halophilus</name>
    <name type="common">Pediococcus halophilus</name>
    <dbReference type="NCBI Taxonomy" id="51669"/>
    <lineage>
        <taxon>Bacteria</taxon>
        <taxon>Bacillati</taxon>
        <taxon>Bacillota</taxon>
        <taxon>Bacilli</taxon>
        <taxon>Lactobacillales</taxon>
        <taxon>Enterococcaceae</taxon>
        <taxon>Tetragenococcus</taxon>
    </lineage>
</organism>
<reference evidence="1 2" key="1">
    <citation type="journal article" date="2012" name="Int. J. Syst. Evol. Microbiol.">
        <title>Characterization of Tetragenococcus strains from sugar thick juice reveals a novel species, Tetragenococcus osmophilus sp. nov., and divides Tetragenococcus halophilus into two subspecies, T. halophilus subsp. halophilus subsp. nov. and T. halophilus subsp. flandriensis subsp. nov.</title>
        <authorList>
            <person name="Juste A."/>
            <person name="Van Trappen S."/>
            <person name="Verreth C."/>
            <person name="Cleenwerck I."/>
            <person name="De Vos P."/>
            <person name="Lievens B."/>
            <person name="Willems K.A."/>
        </authorList>
    </citation>
    <scope>NUCLEOTIDE SEQUENCE [LARGE SCALE GENOMIC DNA]</scope>
    <source>
        <strain evidence="1 2">LMG 26042</strain>
    </source>
</reference>
<dbReference type="EMBL" id="CP027768">
    <property type="protein sequence ID" value="AYW49913.1"/>
    <property type="molecule type" value="Genomic_DNA"/>
</dbReference>
<accession>A0A3G5FHT0</accession>
<protein>
    <submittedName>
        <fullName evidence="1">Uncharacterized protein</fullName>
    </submittedName>
</protein>
<name>A0A3G5FHT0_TETHA</name>
<proteinExistence type="predicted"/>
<dbReference type="AlphaFoldDB" id="A0A3G5FHT0"/>
<dbReference type="RefSeq" id="WP_103892358.1">
    <property type="nucleotide sequence ID" value="NZ_CP027768.1"/>
</dbReference>
<evidence type="ECO:0000313" key="1">
    <source>
        <dbReference type="EMBL" id="AYW49913.1"/>
    </source>
</evidence>
<sequence length="131" mass="15193">MGQKRDYEFERFSLGKLEFVPYPFEEGLTYEASLIPEINEDNENSARLTINFKLSSVENGNCIFYIEDTAYFTINDEFGDFDIKNETVQEMVDVVTKDIVKLVYDISIKAFDQPISLNINAQSFVEQMENN</sequence>
<gene>
    <name evidence="1" type="ORF">C7H83_05230</name>
</gene>
<evidence type="ECO:0000313" key="2">
    <source>
        <dbReference type="Proteomes" id="UP000280475"/>
    </source>
</evidence>